<accession>A0A845UM30</accession>
<dbReference type="EMBL" id="WNJL01000034">
    <property type="protein sequence ID" value="NDU42678.1"/>
    <property type="molecule type" value="Genomic_DNA"/>
</dbReference>
<sequence>MVIMISPIHEFSGIGDYWEIPILGGFTILFNIHDRYQGASGMPRQRRGGPIQILDGALPDLAAFLLQKDETFRG</sequence>
<proteinExistence type="predicted"/>
<evidence type="ECO:0000313" key="1">
    <source>
        <dbReference type="EMBL" id="NDU42678.1"/>
    </source>
</evidence>
<gene>
    <name evidence="1" type="ORF">GL267_08515</name>
</gene>
<reference evidence="1" key="1">
    <citation type="submission" date="2019-11" db="EMBL/GenBank/DDBJ databases">
        <title>Acidithiobacillus ferrianus sp. nov.: a facultatively anaerobic and extremely acidophilic chemolithoautotroph.</title>
        <authorList>
            <person name="Norris P.R."/>
            <person name="Falagan C."/>
            <person name="Moya-Beltran A."/>
            <person name="Castro M."/>
            <person name="Quatrini R."/>
            <person name="Johnson D.B."/>
        </authorList>
    </citation>
    <scope>NUCLEOTIDE SEQUENCE [LARGE SCALE GENOMIC DNA]</scope>
    <source>
        <strain evidence="1">MG</strain>
    </source>
</reference>
<organism evidence="1">
    <name type="scientific">Acidithiobacillus ferrianus</name>
    <dbReference type="NCBI Taxonomy" id="2678518"/>
    <lineage>
        <taxon>Bacteria</taxon>
        <taxon>Pseudomonadati</taxon>
        <taxon>Pseudomonadota</taxon>
        <taxon>Acidithiobacillia</taxon>
        <taxon>Acidithiobacillales</taxon>
        <taxon>Acidithiobacillaceae</taxon>
        <taxon>Acidithiobacillus</taxon>
    </lineage>
</organism>
<comment type="caution">
    <text evidence="1">The sequence shown here is derived from an EMBL/GenBank/DDBJ whole genome shotgun (WGS) entry which is preliminary data.</text>
</comment>
<name>A0A845UM30_9PROT</name>
<dbReference type="AlphaFoldDB" id="A0A845UM30"/>
<dbReference type="RefSeq" id="WP_163097916.1">
    <property type="nucleotide sequence ID" value="NZ_CP127523.1"/>
</dbReference>
<protein>
    <submittedName>
        <fullName evidence="1">Uncharacterized protein</fullName>
    </submittedName>
</protein>